<dbReference type="EMBL" id="VYZN01000070">
    <property type="protein sequence ID" value="KAE9524307.1"/>
    <property type="molecule type" value="Genomic_DNA"/>
</dbReference>
<dbReference type="Proteomes" id="UP000475862">
    <property type="component" value="Unassembled WGS sequence"/>
</dbReference>
<gene>
    <name evidence="1" type="ORF">AGLY_015346</name>
</gene>
<keyword evidence="2" id="KW-1185">Reference proteome</keyword>
<name>A0A6G0T326_APHGL</name>
<comment type="caution">
    <text evidence="1">The sequence shown here is derived from an EMBL/GenBank/DDBJ whole genome shotgun (WGS) entry which is preliminary data.</text>
</comment>
<reference evidence="1 2" key="1">
    <citation type="submission" date="2019-08" db="EMBL/GenBank/DDBJ databases">
        <title>The genome of the soybean aphid Biotype 1, its phylome, world population structure and adaptation to the North American continent.</title>
        <authorList>
            <person name="Giordano R."/>
            <person name="Donthu R.K."/>
            <person name="Hernandez A.G."/>
            <person name="Wright C.L."/>
            <person name="Zimin A.V."/>
        </authorList>
    </citation>
    <scope>NUCLEOTIDE SEQUENCE [LARGE SCALE GENOMIC DNA]</scope>
    <source>
        <tissue evidence="1">Whole aphids</tissue>
    </source>
</reference>
<sequence length="233" mass="24990">MIIGLNSGNTVATVTLGTGSNGGGGDFELVVLDTGSNAGGGGFALADFIPTPTVIERRRRLPLSSVDGGCSIVATLGSELRTLIGAETLVVFEAEVGRHSPMLGLTGYPEASSSVVRCSYSSLCTASCASTWLLARATNEQQSHEFFQPWNLWNRMWNWRSPRKKYRAGQYGQNLSSGSSISVYFEMSSGLSLSLDESNNTSLPESDKPLLMAVFLSNIKLRSSSITYSRARI</sequence>
<protein>
    <submittedName>
        <fullName evidence="1">Uncharacterized protein</fullName>
    </submittedName>
</protein>
<organism evidence="1 2">
    <name type="scientific">Aphis glycines</name>
    <name type="common">Soybean aphid</name>
    <dbReference type="NCBI Taxonomy" id="307491"/>
    <lineage>
        <taxon>Eukaryota</taxon>
        <taxon>Metazoa</taxon>
        <taxon>Ecdysozoa</taxon>
        <taxon>Arthropoda</taxon>
        <taxon>Hexapoda</taxon>
        <taxon>Insecta</taxon>
        <taxon>Pterygota</taxon>
        <taxon>Neoptera</taxon>
        <taxon>Paraneoptera</taxon>
        <taxon>Hemiptera</taxon>
        <taxon>Sternorrhyncha</taxon>
        <taxon>Aphidomorpha</taxon>
        <taxon>Aphidoidea</taxon>
        <taxon>Aphididae</taxon>
        <taxon>Aphidini</taxon>
        <taxon>Aphis</taxon>
        <taxon>Aphis</taxon>
    </lineage>
</organism>
<evidence type="ECO:0000313" key="2">
    <source>
        <dbReference type="Proteomes" id="UP000475862"/>
    </source>
</evidence>
<accession>A0A6G0T326</accession>
<proteinExistence type="predicted"/>
<evidence type="ECO:0000313" key="1">
    <source>
        <dbReference type="EMBL" id="KAE9524307.1"/>
    </source>
</evidence>
<dbReference type="AlphaFoldDB" id="A0A6G0T326"/>